<keyword evidence="3 6" id="KW-0812">Transmembrane</keyword>
<feature type="transmembrane region" description="Helical" evidence="6">
    <location>
        <begin position="99"/>
        <end position="122"/>
    </location>
</feature>
<feature type="transmembrane region" description="Helical" evidence="6">
    <location>
        <begin position="41"/>
        <end position="62"/>
    </location>
</feature>
<dbReference type="GO" id="GO:0005886">
    <property type="term" value="C:plasma membrane"/>
    <property type="evidence" value="ECO:0007669"/>
    <property type="project" value="UniProtKB-SubCell"/>
</dbReference>
<dbReference type="eggNOG" id="COG1380">
    <property type="taxonomic scope" value="Bacteria"/>
</dbReference>
<evidence type="ECO:0000313" key="8">
    <source>
        <dbReference type="Proteomes" id="UP000002608"/>
    </source>
</evidence>
<evidence type="ECO:0000256" key="1">
    <source>
        <dbReference type="ARBA" id="ARBA00004651"/>
    </source>
</evidence>
<dbReference type="KEGG" id="spl:Spea_0893"/>
<evidence type="ECO:0000256" key="5">
    <source>
        <dbReference type="ARBA" id="ARBA00023136"/>
    </source>
</evidence>
<dbReference type="HOGENOM" id="CLU_113736_3_0_6"/>
<evidence type="ECO:0000313" key="7">
    <source>
        <dbReference type="EMBL" id="ABV86220.1"/>
    </source>
</evidence>
<accession>A8H0Y3</accession>
<feature type="transmembrane region" description="Helical" evidence="6">
    <location>
        <begin position="74"/>
        <end position="93"/>
    </location>
</feature>
<dbReference type="Pfam" id="PF03788">
    <property type="entry name" value="LrgA"/>
    <property type="match status" value="1"/>
</dbReference>
<comment type="subcellular location">
    <subcellularLocation>
        <location evidence="1">Cell membrane</location>
        <topology evidence="1">Multi-pass membrane protein</topology>
    </subcellularLocation>
</comment>
<dbReference type="EMBL" id="CP000851">
    <property type="protein sequence ID" value="ABV86220.1"/>
    <property type="molecule type" value="Genomic_DNA"/>
</dbReference>
<dbReference type="InterPro" id="IPR005538">
    <property type="entry name" value="LrgA/CidA"/>
</dbReference>
<dbReference type="PANTHER" id="PTHR33931:SF2">
    <property type="entry name" value="HOLIN-LIKE PROTEIN CIDA"/>
    <property type="match status" value="1"/>
</dbReference>
<reference evidence="7 8" key="1">
    <citation type="submission" date="2007-10" db="EMBL/GenBank/DDBJ databases">
        <title>Complete sequence of Shewanella pealeana ATCC 700345.</title>
        <authorList>
            <consortium name="US DOE Joint Genome Institute"/>
            <person name="Copeland A."/>
            <person name="Lucas S."/>
            <person name="Lapidus A."/>
            <person name="Barry K."/>
            <person name="Glavina del Rio T."/>
            <person name="Dalin E."/>
            <person name="Tice H."/>
            <person name="Pitluck S."/>
            <person name="Chertkov O."/>
            <person name="Brettin T."/>
            <person name="Bruce D."/>
            <person name="Detter J.C."/>
            <person name="Han C."/>
            <person name="Schmutz J."/>
            <person name="Larimer F."/>
            <person name="Land M."/>
            <person name="Hauser L."/>
            <person name="Kyrpides N."/>
            <person name="Kim E."/>
            <person name="Zhao J.-S.Z."/>
            <person name="Manno D."/>
            <person name="Hawari J."/>
            <person name="Richardson P."/>
        </authorList>
    </citation>
    <scope>NUCLEOTIDE SEQUENCE [LARGE SCALE GENOMIC DNA]</scope>
    <source>
        <strain evidence="8">ATCC 700345 / ANG-SQ1</strain>
    </source>
</reference>
<organism evidence="7 8">
    <name type="scientific">Shewanella pealeana (strain ATCC 700345 / ANG-SQ1)</name>
    <dbReference type="NCBI Taxonomy" id="398579"/>
    <lineage>
        <taxon>Bacteria</taxon>
        <taxon>Pseudomonadati</taxon>
        <taxon>Pseudomonadota</taxon>
        <taxon>Gammaproteobacteria</taxon>
        <taxon>Alteromonadales</taxon>
        <taxon>Shewanellaceae</taxon>
        <taxon>Shewanella</taxon>
    </lineage>
</organism>
<sequence length="161" mass="17339">MASLATPSRINLKQTALTAGQITLLCLLAWGCQLLAKQLNSPIPGSVIGLGILLLLLACKLLPETSVNLGSSWLIGDLLLFFIPPVVAVIKYQDLLEHYGAVLIGSMLAASSCVLLGTAFTVDRLFKFERKKNLRKRLASSQAQVIPLQRADLASEQRKAA</sequence>
<evidence type="ECO:0000256" key="4">
    <source>
        <dbReference type="ARBA" id="ARBA00022989"/>
    </source>
</evidence>
<proteinExistence type="predicted"/>
<protein>
    <submittedName>
        <fullName evidence="7">LrgA family protein</fullName>
    </submittedName>
</protein>
<evidence type="ECO:0000256" key="2">
    <source>
        <dbReference type="ARBA" id="ARBA00022475"/>
    </source>
</evidence>
<dbReference type="PANTHER" id="PTHR33931">
    <property type="entry name" value="HOLIN-LIKE PROTEIN CIDA-RELATED"/>
    <property type="match status" value="1"/>
</dbReference>
<dbReference type="Proteomes" id="UP000002608">
    <property type="component" value="Chromosome"/>
</dbReference>
<keyword evidence="4 6" id="KW-1133">Transmembrane helix</keyword>
<name>A8H0Y3_SHEPA</name>
<keyword evidence="2" id="KW-1003">Cell membrane</keyword>
<keyword evidence="8" id="KW-1185">Reference proteome</keyword>
<dbReference type="AlphaFoldDB" id="A8H0Y3"/>
<evidence type="ECO:0000256" key="6">
    <source>
        <dbReference type="SAM" id="Phobius"/>
    </source>
</evidence>
<evidence type="ECO:0000256" key="3">
    <source>
        <dbReference type="ARBA" id="ARBA00022692"/>
    </source>
</evidence>
<dbReference type="STRING" id="398579.Spea_0893"/>
<gene>
    <name evidence="7" type="ordered locus">Spea_0893</name>
</gene>
<dbReference type="RefSeq" id="WP_012154154.1">
    <property type="nucleotide sequence ID" value="NC_009901.1"/>
</dbReference>
<keyword evidence="5 6" id="KW-0472">Membrane</keyword>
<dbReference type="OrthoDB" id="194658at2"/>